<comment type="caution">
    <text evidence="2">The sequence shown here is derived from an EMBL/GenBank/DDBJ whole genome shotgun (WGS) entry which is preliminary data.</text>
</comment>
<sequence length="651" mass="68419">MKNNLFSTGYQRERMTAYALQTPTQVSILKPLCSVLFSVSFLMVNSSQAFAFSIKNQVVAAGGSSATLGSSTLTATIGQAAVGTMLGGGYELTAGFWPEASLVASSVDNQTPTPTSSSVDNPTSTSTSGTVLEPVVTYENGTGNTSTTVIVDGRPVTVVETGSTIVTATAPNQNLLATANAGSNTPSLVVTANQAGAQATASVKNGQTTITLQGNSTITIQPGADTQNVELVLPLATDNTSAQIILKVGDYTLLVAAHPSEATQVRFSLDTVVVNGVSIPLPSPKEGMLSIKSNNACAPMVAVNHTPVSSGADNTQLNTVRQDNLISMGLLQGEGLLGVCNNSNVRSTKSTAVVKVLAGETAEFTLQGELQRIRLGSVERRAGVAGDTLVLPNVDGMAVDQSGPILKGISTRTGQDVEATLFNGLKQHGLKLSGSATQFGSLYLKMAEQNFNVEPVGVIEVRPNQTSRELLAPPGNGDFELNEGPLSFRVAPTLRDPASFAQFIRSMQGSVKQQADGTYLVMLTGKIFAGQAGYELRLNQPPAGFGTGSDGYVTWTDDSGQQQTLYPVAADFAILEAEVKKLDSKALLRGNANGSLSMTLNGEHFNLFPDYELVEVAESQKIKAWWFGDDGRLFVYYPDLNKAQGFKIVLP</sequence>
<evidence type="ECO:0000256" key="1">
    <source>
        <dbReference type="SAM" id="MobiDB-lite"/>
    </source>
</evidence>
<keyword evidence="3" id="KW-1185">Reference proteome</keyword>
<dbReference type="Proteomes" id="UP000733744">
    <property type="component" value="Unassembled WGS sequence"/>
</dbReference>
<evidence type="ECO:0000313" key="3">
    <source>
        <dbReference type="Proteomes" id="UP000733744"/>
    </source>
</evidence>
<evidence type="ECO:0008006" key="4">
    <source>
        <dbReference type="Google" id="ProtNLM"/>
    </source>
</evidence>
<evidence type="ECO:0000313" key="2">
    <source>
        <dbReference type="EMBL" id="TRX03044.1"/>
    </source>
</evidence>
<organism evidence="2 3">
    <name type="scientific">Candidatus Methylobacter oryzae</name>
    <dbReference type="NCBI Taxonomy" id="2497749"/>
    <lineage>
        <taxon>Bacteria</taxon>
        <taxon>Pseudomonadati</taxon>
        <taxon>Pseudomonadota</taxon>
        <taxon>Gammaproteobacteria</taxon>
        <taxon>Methylococcales</taxon>
        <taxon>Methylococcaceae</taxon>
        <taxon>Methylobacter</taxon>
    </lineage>
</organism>
<gene>
    <name evidence="2" type="ORF">EKO24_001815</name>
</gene>
<name>A0ABY3CGM7_9GAMM</name>
<reference evidence="2 3" key="1">
    <citation type="journal article" date="2019" name="Antonie Van Leeuwenhoek">
        <title>Description of 'Ca. Methylobacter oryzae' KRF1, a novel species from the environmentally important Methylobacter clade 2.</title>
        <authorList>
            <person name="Khatri K."/>
            <person name="Mohite J.A."/>
            <person name="Pandit P.S."/>
            <person name="Bahulikar R."/>
            <person name="Rahalkar M.C."/>
        </authorList>
    </citation>
    <scope>NUCLEOTIDE SEQUENCE [LARGE SCALE GENOMIC DNA]</scope>
    <source>
        <strain evidence="2 3">KRF1</strain>
    </source>
</reference>
<accession>A0ABY3CGM7</accession>
<dbReference type="RefSeq" id="WP_127027289.1">
    <property type="nucleotide sequence ID" value="NZ_RYFG02000009.1"/>
</dbReference>
<protein>
    <recommendedName>
        <fullName evidence="4">MBG domain-containing protein</fullName>
    </recommendedName>
</protein>
<proteinExistence type="predicted"/>
<feature type="region of interest" description="Disordered" evidence="1">
    <location>
        <begin position="107"/>
        <end position="129"/>
    </location>
</feature>
<dbReference type="EMBL" id="RYFG02000009">
    <property type="protein sequence ID" value="TRX03044.1"/>
    <property type="molecule type" value="Genomic_DNA"/>
</dbReference>